<dbReference type="RefSeq" id="WP_380618949.1">
    <property type="nucleotide sequence ID" value="NZ_JBHSDK010000010.1"/>
</dbReference>
<dbReference type="InterPro" id="IPR041679">
    <property type="entry name" value="DNA2/NAM7-like_C"/>
</dbReference>
<comment type="caution">
    <text evidence="8">The sequence shown here is derived from an EMBL/GenBank/DDBJ whole genome shotgun (WGS) entry which is preliminary data.</text>
</comment>
<keyword evidence="4 8" id="KW-0347">Helicase</keyword>
<reference evidence="9" key="1">
    <citation type="journal article" date="2019" name="Int. J. Syst. Evol. Microbiol.">
        <title>The Global Catalogue of Microorganisms (GCM) 10K type strain sequencing project: providing services to taxonomists for standard genome sequencing and annotation.</title>
        <authorList>
            <consortium name="The Broad Institute Genomics Platform"/>
            <consortium name="The Broad Institute Genome Sequencing Center for Infectious Disease"/>
            <person name="Wu L."/>
            <person name="Ma J."/>
        </authorList>
    </citation>
    <scope>NUCLEOTIDE SEQUENCE [LARGE SCALE GENOMIC DNA]</scope>
    <source>
        <strain evidence="9">IBRC-M 10908</strain>
    </source>
</reference>
<dbReference type="EC" id="3.6.4.-" evidence="8"/>
<dbReference type="Gene3D" id="3.40.50.300">
    <property type="entry name" value="P-loop containing nucleotide triphosphate hydrolases"/>
    <property type="match status" value="2"/>
</dbReference>
<protein>
    <submittedName>
        <fullName evidence="8">DEAD/DEAH box helicase</fullName>
        <ecNumber evidence="8">3.6.4.-</ecNumber>
    </submittedName>
</protein>
<dbReference type="InterPro" id="IPR047187">
    <property type="entry name" value="SF1_C_Upf1"/>
</dbReference>
<dbReference type="CDD" id="cd18808">
    <property type="entry name" value="SF1_C_Upf1"/>
    <property type="match status" value="1"/>
</dbReference>
<gene>
    <name evidence="8" type="ORF">ACFPET_06525</name>
</gene>
<dbReference type="GO" id="GO:0016787">
    <property type="term" value="F:hydrolase activity"/>
    <property type="evidence" value="ECO:0007669"/>
    <property type="project" value="UniProtKB-KW"/>
</dbReference>
<proteinExistence type="inferred from homology"/>
<dbReference type="SUPFAM" id="SSF52540">
    <property type="entry name" value="P-loop containing nucleoside triphosphate hydrolases"/>
    <property type="match status" value="1"/>
</dbReference>
<sequence length="922" mass="101117">MTVVPSPVETASLPRQVREVFADLTERAPRSGRADSGVVGSRLQWTASQMMVQGAGALAGYDALHRDERLLRFGWGFVIGRLEIDGEDRDVRFPVVSHPVRIQPGAGKAGDYFIFSAGDPAVASELADTPYHDSLISELAGNDLTYRSDRDADWLAGLVDALPYDLEVVDSPPERGSEGLYFVATGAVYVDTSRRRGPDPTQLRRWKSLPDLTNTAVSALYGCEEYAAEEIEPSTNAPVTSLPLGHDQIAAVHASRSQPVSVIAGAPGCGKTHTLAAIAQDALAHHQSVLIATQSSYAADVLANLINRYPGPRPVQFGDSERRGRFLTQLGDDAMAHAVSVRESYRVMKEQERLSQRVLDEVEQRLEAEKAYMRVQSGSADALEQYPGLADLAADELDNLRRQADKLDFEPQGRWAAWKRRRLHKRLARRVGSDDFSRLRQAFDEAADRRVAKELSDHGYTEVTQLLAQYDHARARQQEANTEFLNARANKPGPVLDAVAAALTHANRRHRAKLLRDVNPDELTDVAPLWIGTVRDIDAILPQAPGLFDLLILDEAGHMGQRDAVGALSRARRAVIAGDPWQLSTLDETGVRTTSVYDIAATHWPTTDLTEHHRGAPHLIGFSAERFYNGRVEPVTTHPRHHNTSAITVHRVDGTHAEGTATSGDDSDDPQRPATPESSAPSSSSSAVVNHVEIDKALSLLQDLVKDGHSSIALITPFPDQAEALETALVETFTLEELAEHNIASGTVHTFQGSETDEVIALFTATDQDASERLERLADPNLFNVMVTRARRHLHVVTSLQKPPPLVADFLAYCERLPDVSLDGSDVPENAWTKELVDALAAKKIPVRHRYKIGHHFIDLVVGEGEDALAVTCLPHPDGVRAHLDRHRVLKDNDWRHMNAVPSTFDDGADNAITAIQSRLAS</sequence>
<accession>A0ABV8TWK3</accession>
<dbReference type="Proteomes" id="UP001595823">
    <property type="component" value="Unassembled WGS sequence"/>
</dbReference>
<evidence type="ECO:0000256" key="3">
    <source>
        <dbReference type="ARBA" id="ARBA00022801"/>
    </source>
</evidence>
<feature type="compositionally biased region" description="Low complexity" evidence="6">
    <location>
        <begin position="674"/>
        <end position="687"/>
    </location>
</feature>
<evidence type="ECO:0000256" key="1">
    <source>
        <dbReference type="ARBA" id="ARBA00007913"/>
    </source>
</evidence>
<keyword evidence="9" id="KW-1185">Reference proteome</keyword>
<keyword evidence="5" id="KW-0067">ATP-binding</keyword>
<dbReference type="InterPro" id="IPR003593">
    <property type="entry name" value="AAA+_ATPase"/>
</dbReference>
<evidence type="ECO:0000256" key="2">
    <source>
        <dbReference type="ARBA" id="ARBA00022741"/>
    </source>
</evidence>
<dbReference type="PANTHER" id="PTHR43788">
    <property type="entry name" value="DNA2/NAM7 HELICASE FAMILY MEMBER"/>
    <property type="match status" value="1"/>
</dbReference>
<dbReference type="InterPro" id="IPR041677">
    <property type="entry name" value="DNA2/NAM7_AAA_11"/>
</dbReference>
<dbReference type="Pfam" id="PF13087">
    <property type="entry name" value="AAA_12"/>
    <property type="match status" value="1"/>
</dbReference>
<name>A0ABV8TWK3_9ACTN</name>
<keyword evidence="3 8" id="KW-0378">Hydrolase</keyword>
<keyword evidence="2" id="KW-0547">Nucleotide-binding</keyword>
<feature type="region of interest" description="Disordered" evidence="6">
    <location>
        <begin position="634"/>
        <end position="688"/>
    </location>
</feature>
<dbReference type="Pfam" id="PF13086">
    <property type="entry name" value="AAA_11"/>
    <property type="match status" value="1"/>
</dbReference>
<feature type="domain" description="AAA+ ATPase" evidence="7">
    <location>
        <begin position="257"/>
        <end position="633"/>
    </location>
</feature>
<dbReference type="GO" id="GO:0004386">
    <property type="term" value="F:helicase activity"/>
    <property type="evidence" value="ECO:0007669"/>
    <property type="project" value="UniProtKB-KW"/>
</dbReference>
<organism evidence="8 9">
    <name type="scientific">Salininema proteolyticum</name>
    <dbReference type="NCBI Taxonomy" id="1607685"/>
    <lineage>
        <taxon>Bacteria</taxon>
        <taxon>Bacillati</taxon>
        <taxon>Actinomycetota</taxon>
        <taxon>Actinomycetes</taxon>
        <taxon>Glycomycetales</taxon>
        <taxon>Glycomycetaceae</taxon>
        <taxon>Salininema</taxon>
    </lineage>
</organism>
<dbReference type="EMBL" id="JBHSDK010000010">
    <property type="protein sequence ID" value="MFC4334849.1"/>
    <property type="molecule type" value="Genomic_DNA"/>
</dbReference>
<evidence type="ECO:0000313" key="8">
    <source>
        <dbReference type="EMBL" id="MFC4334849.1"/>
    </source>
</evidence>
<dbReference type="InterPro" id="IPR050534">
    <property type="entry name" value="Coronavir_polyprotein_1ab"/>
</dbReference>
<dbReference type="PANTHER" id="PTHR43788:SF8">
    <property type="entry name" value="DNA-BINDING PROTEIN SMUBP-2"/>
    <property type="match status" value="1"/>
</dbReference>
<evidence type="ECO:0000256" key="4">
    <source>
        <dbReference type="ARBA" id="ARBA00022806"/>
    </source>
</evidence>
<comment type="similarity">
    <text evidence="1">Belongs to the DNA2/NAM7 helicase family.</text>
</comment>
<evidence type="ECO:0000313" key="9">
    <source>
        <dbReference type="Proteomes" id="UP001595823"/>
    </source>
</evidence>
<evidence type="ECO:0000259" key="7">
    <source>
        <dbReference type="SMART" id="SM00382"/>
    </source>
</evidence>
<evidence type="ECO:0000256" key="5">
    <source>
        <dbReference type="ARBA" id="ARBA00022840"/>
    </source>
</evidence>
<dbReference type="InterPro" id="IPR027417">
    <property type="entry name" value="P-loop_NTPase"/>
</dbReference>
<evidence type="ECO:0000256" key="6">
    <source>
        <dbReference type="SAM" id="MobiDB-lite"/>
    </source>
</evidence>
<dbReference type="SMART" id="SM00382">
    <property type="entry name" value="AAA"/>
    <property type="match status" value="1"/>
</dbReference>